<gene>
    <name evidence="1" type="ORF">ERS007681_00700</name>
</gene>
<organism evidence="1 2">
    <name type="scientific">Mycobacterium tuberculosis</name>
    <dbReference type="NCBI Taxonomy" id="1773"/>
    <lineage>
        <taxon>Bacteria</taxon>
        <taxon>Bacillati</taxon>
        <taxon>Actinomycetota</taxon>
        <taxon>Actinomycetes</taxon>
        <taxon>Mycobacteriales</taxon>
        <taxon>Mycobacteriaceae</taxon>
        <taxon>Mycobacterium</taxon>
        <taxon>Mycobacterium tuberculosis complex</taxon>
    </lineage>
</organism>
<reference evidence="1 2" key="1">
    <citation type="submission" date="2015-03" db="EMBL/GenBank/DDBJ databases">
        <authorList>
            <consortium name="Pathogen Informatics"/>
        </authorList>
    </citation>
    <scope>NUCLEOTIDE SEQUENCE [LARGE SCALE GENOMIC DNA]</scope>
    <source>
        <strain evidence="1 2">G09901357</strain>
    </source>
</reference>
<protein>
    <submittedName>
        <fullName evidence="1">Uncharacterized protein</fullName>
    </submittedName>
</protein>
<accession>A0A655I4Q4</accession>
<dbReference type="AlphaFoldDB" id="A0A655I4Q4"/>
<dbReference type="EMBL" id="CFOE01000054">
    <property type="protein sequence ID" value="CFE37233.1"/>
    <property type="molecule type" value="Genomic_DNA"/>
</dbReference>
<evidence type="ECO:0000313" key="1">
    <source>
        <dbReference type="EMBL" id="CFE37233.1"/>
    </source>
</evidence>
<name>A0A655I4Q4_MYCTX</name>
<evidence type="ECO:0000313" key="2">
    <source>
        <dbReference type="Proteomes" id="UP000048289"/>
    </source>
</evidence>
<sequence>MAFPANHATAAESDAVIDRDVVADLRGFSDHHAGRVVDEHASTDDGTGVDIYTGQDASEFGSCPREQPGATLPQPVGEAVAPHGVHARVAEDDFQRGRGRRIPLPGCSDVAPHGRQHGLVSHVGEQRCAQISFAEVGEHYDD</sequence>
<proteinExistence type="predicted"/>
<dbReference type="Proteomes" id="UP000048289">
    <property type="component" value="Unassembled WGS sequence"/>
</dbReference>